<dbReference type="Proteomes" id="UP000221653">
    <property type="component" value="Unassembled WGS sequence"/>
</dbReference>
<name>A0A2A9DJY7_9CORY</name>
<evidence type="ECO:0000313" key="1">
    <source>
        <dbReference type="EMBL" id="PFG27057.1"/>
    </source>
</evidence>
<protein>
    <submittedName>
        <fullName evidence="1">Uncharacterized protein</fullName>
    </submittedName>
</protein>
<sequence length="33" mass="4039">MALMAVKQIQKEETFWYIFGPKNRHEKTKRSIE</sequence>
<evidence type="ECO:0000313" key="2">
    <source>
        <dbReference type="Proteomes" id="UP000221653"/>
    </source>
</evidence>
<dbReference type="EMBL" id="PDJF01000001">
    <property type="protein sequence ID" value="PFG27057.1"/>
    <property type="molecule type" value="Genomic_DNA"/>
</dbReference>
<reference evidence="1 2" key="1">
    <citation type="submission" date="2017-10" db="EMBL/GenBank/DDBJ databases">
        <title>Sequencing the genomes of 1000 actinobacteria strains.</title>
        <authorList>
            <person name="Klenk H.-P."/>
        </authorList>
    </citation>
    <scope>NUCLEOTIDE SEQUENCE [LARGE SCALE GENOMIC DNA]</scope>
    <source>
        <strain evidence="1 2">DSM 20688</strain>
    </source>
</reference>
<comment type="caution">
    <text evidence="1">The sequence shown here is derived from an EMBL/GenBank/DDBJ whole genome shotgun (WGS) entry which is preliminary data.</text>
</comment>
<gene>
    <name evidence="1" type="ORF">ATK06_0104</name>
</gene>
<dbReference type="AlphaFoldDB" id="A0A2A9DJY7"/>
<organism evidence="1 2">
    <name type="scientific">Corynebacterium renale</name>
    <dbReference type="NCBI Taxonomy" id="1724"/>
    <lineage>
        <taxon>Bacteria</taxon>
        <taxon>Bacillati</taxon>
        <taxon>Actinomycetota</taxon>
        <taxon>Actinomycetes</taxon>
        <taxon>Mycobacteriales</taxon>
        <taxon>Corynebacteriaceae</taxon>
        <taxon>Corynebacterium</taxon>
    </lineage>
</organism>
<proteinExistence type="predicted"/>
<accession>A0A2A9DJY7</accession>
<dbReference type="STRING" id="1724.GCA_001044175_00204"/>
<keyword evidence="2" id="KW-1185">Reference proteome</keyword>